<sequence length="345" mass="39057">MAEQIESIVITERRAIPERDLRTQILEAMREDAHRQKSHREIDQYLSQHQSSYLITVMLQSLNTQPTDPFWAMAERLKVPADLSHPDTVLGGNVEEMMKRDPLFSQLDPDVFLAVQQSLIQQEYKANQQIFAKGSKAATVALISKGSVVINNQVVNAGHFISKSAVYPNSVHTFDISSGPSGCTLHIISQDQIEKIVFEDSIRATYTRKTDFQSTINHKFKSMSQVEVSFLAQLSEPFVFPKGEILAKKGTVQNKIFVVTECFNQQDADNQVELMCSNQQKLKVEYKMEENGVKNGDVIGAEGVLIGREEKRDWICQGIVQGYWVSAESLKLRQELMSKMKKDVE</sequence>
<dbReference type="InterPro" id="IPR014710">
    <property type="entry name" value="RmlC-like_jellyroll"/>
</dbReference>
<reference evidence="2" key="1">
    <citation type="submission" date="2023-06" db="EMBL/GenBank/DDBJ databases">
        <authorList>
            <person name="Kurt Z."/>
        </authorList>
    </citation>
    <scope>NUCLEOTIDE SEQUENCE</scope>
</reference>
<feature type="domain" description="Cyclic nucleotide-binding" evidence="1">
    <location>
        <begin position="103"/>
        <end position="150"/>
    </location>
</feature>
<name>A0AA86NHN9_9EUKA</name>
<proteinExistence type="predicted"/>
<organism evidence="2">
    <name type="scientific">Hexamita inflata</name>
    <dbReference type="NCBI Taxonomy" id="28002"/>
    <lineage>
        <taxon>Eukaryota</taxon>
        <taxon>Metamonada</taxon>
        <taxon>Diplomonadida</taxon>
        <taxon>Hexamitidae</taxon>
        <taxon>Hexamitinae</taxon>
        <taxon>Hexamita</taxon>
    </lineage>
</organism>
<dbReference type="SUPFAM" id="SSF51206">
    <property type="entry name" value="cAMP-binding domain-like"/>
    <property type="match status" value="1"/>
</dbReference>
<comment type="caution">
    <text evidence="2">The sequence shown here is derived from an EMBL/GenBank/DDBJ whole genome shotgun (WGS) entry which is preliminary data.</text>
</comment>
<dbReference type="Proteomes" id="UP001642409">
    <property type="component" value="Unassembled WGS sequence"/>
</dbReference>
<dbReference type="InterPro" id="IPR018490">
    <property type="entry name" value="cNMP-bd_dom_sf"/>
</dbReference>
<dbReference type="Gene3D" id="2.60.120.10">
    <property type="entry name" value="Jelly Rolls"/>
    <property type="match status" value="2"/>
</dbReference>
<evidence type="ECO:0000259" key="1">
    <source>
        <dbReference type="PROSITE" id="PS50042"/>
    </source>
</evidence>
<evidence type="ECO:0000313" key="2">
    <source>
        <dbReference type="EMBL" id="CAI9920029.1"/>
    </source>
</evidence>
<keyword evidence="4" id="KW-1185">Reference proteome</keyword>
<evidence type="ECO:0000313" key="4">
    <source>
        <dbReference type="Proteomes" id="UP001642409"/>
    </source>
</evidence>
<dbReference type="EMBL" id="CAXDID020000058">
    <property type="protein sequence ID" value="CAL6008706.1"/>
    <property type="molecule type" value="Genomic_DNA"/>
</dbReference>
<gene>
    <name evidence="3" type="ORF">HINF_LOCUS21245</name>
    <name evidence="2" type="ORF">HINF_LOCUS7674</name>
</gene>
<accession>A0AA86NHN9</accession>
<dbReference type="PROSITE" id="PS50042">
    <property type="entry name" value="CNMP_BINDING_3"/>
    <property type="match status" value="1"/>
</dbReference>
<dbReference type="EMBL" id="CATOUU010000195">
    <property type="protein sequence ID" value="CAI9920029.1"/>
    <property type="molecule type" value="Genomic_DNA"/>
</dbReference>
<dbReference type="InterPro" id="IPR000595">
    <property type="entry name" value="cNMP-bd_dom"/>
</dbReference>
<reference evidence="3 4" key="2">
    <citation type="submission" date="2024-07" db="EMBL/GenBank/DDBJ databases">
        <authorList>
            <person name="Akdeniz Z."/>
        </authorList>
    </citation>
    <scope>NUCLEOTIDE SEQUENCE [LARGE SCALE GENOMIC DNA]</scope>
</reference>
<protein>
    <submittedName>
        <fullName evidence="2">CAP family protein</fullName>
    </submittedName>
</protein>
<dbReference type="AlphaFoldDB" id="A0AA86NHN9"/>
<evidence type="ECO:0000313" key="3">
    <source>
        <dbReference type="EMBL" id="CAL6008706.1"/>
    </source>
</evidence>